<dbReference type="InterPro" id="IPR013087">
    <property type="entry name" value="Znf_C2H2_type"/>
</dbReference>
<dbReference type="Pfam" id="PF00651">
    <property type="entry name" value="BTB"/>
    <property type="match status" value="1"/>
</dbReference>
<keyword evidence="3" id="KW-0479">Metal-binding</keyword>
<dbReference type="Gene3D" id="3.30.710.10">
    <property type="entry name" value="Potassium Channel Kv1.1, Chain A"/>
    <property type="match status" value="1"/>
</dbReference>
<evidence type="ECO:0000256" key="2">
    <source>
        <dbReference type="ARBA" id="ARBA00006991"/>
    </source>
</evidence>
<dbReference type="SMART" id="SM00225">
    <property type="entry name" value="BTB"/>
    <property type="match status" value="1"/>
</dbReference>
<evidence type="ECO:0000259" key="11">
    <source>
        <dbReference type="PROSITE" id="PS50097"/>
    </source>
</evidence>
<keyword evidence="14" id="KW-1185">Reference proteome</keyword>
<dbReference type="GO" id="GO:0003677">
    <property type="term" value="F:DNA binding"/>
    <property type="evidence" value="ECO:0007669"/>
    <property type="project" value="UniProtKB-KW"/>
</dbReference>
<dbReference type="SUPFAM" id="SSF57667">
    <property type="entry name" value="beta-beta-alpha zinc fingers"/>
    <property type="match status" value="4"/>
</dbReference>
<evidence type="ECO:0000313" key="13">
    <source>
        <dbReference type="EMBL" id="KAJ8378929.1"/>
    </source>
</evidence>
<keyword evidence="8" id="KW-0804">Transcription</keyword>
<dbReference type="EMBL" id="JAINUG010000306">
    <property type="protein sequence ID" value="KAJ8378929.1"/>
    <property type="molecule type" value="Genomic_DNA"/>
</dbReference>
<keyword evidence="4" id="KW-0677">Repeat</keyword>
<evidence type="ECO:0000256" key="6">
    <source>
        <dbReference type="ARBA" id="ARBA00022833"/>
    </source>
</evidence>
<dbReference type="PANTHER" id="PTHR24394">
    <property type="entry name" value="ZINC FINGER PROTEIN"/>
    <property type="match status" value="1"/>
</dbReference>
<dbReference type="GO" id="GO:0005634">
    <property type="term" value="C:nucleus"/>
    <property type="evidence" value="ECO:0007669"/>
    <property type="project" value="UniProtKB-SubCell"/>
</dbReference>
<dbReference type="InterPro" id="IPR036236">
    <property type="entry name" value="Znf_C2H2_sf"/>
</dbReference>
<dbReference type="SUPFAM" id="SSF54695">
    <property type="entry name" value="POZ domain"/>
    <property type="match status" value="1"/>
</dbReference>
<dbReference type="GO" id="GO:0008270">
    <property type="term" value="F:zinc ion binding"/>
    <property type="evidence" value="ECO:0007669"/>
    <property type="project" value="UniProtKB-KW"/>
</dbReference>
<keyword evidence="7" id="KW-0805">Transcription regulation</keyword>
<dbReference type="PROSITE" id="PS50097">
    <property type="entry name" value="BTB"/>
    <property type="match status" value="1"/>
</dbReference>
<dbReference type="InterPro" id="IPR000210">
    <property type="entry name" value="BTB/POZ_dom"/>
</dbReference>
<evidence type="ECO:0000256" key="10">
    <source>
        <dbReference type="PROSITE-ProRule" id="PRU00042"/>
    </source>
</evidence>
<organism evidence="13 14">
    <name type="scientific">Aldrovandia affinis</name>
    <dbReference type="NCBI Taxonomy" id="143900"/>
    <lineage>
        <taxon>Eukaryota</taxon>
        <taxon>Metazoa</taxon>
        <taxon>Chordata</taxon>
        <taxon>Craniata</taxon>
        <taxon>Vertebrata</taxon>
        <taxon>Euteleostomi</taxon>
        <taxon>Actinopterygii</taxon>
        <taxon>Neopterygii</taxon>
        <taxon>Teleostei</taxon>
        <taxon>Notacanthiformes</taxon>
        <taxon>Halosauridae</taxon>
        <taxon>Aldrovandia</taxon>
    </lineage>
</organism>
<dbReference type="FunFam" id="3.30.160.60:FF:000553">
    <property type="entry name" value="Zinc finger and BTB domain-containing protein 16"/>
    <property type="match status" value="1"/>
</dbReference>
<dbReference type="FunFam" id="3.30.160.60:FF:002171">
    <property type="entry name" value="Zinc finger and BTB domain-containing protein 16"/>
    <property type="match status" value="1"/>
</dbReference>
<dbReference type="FunFam" id="3.30.160.60:FF:000096">
    <property type="entry name" value="Zinc finger and BTB domain-containing protein 18 isoform 1"/>
    <property type="match status" value="1"/>
</dbReference>
<comment type="subcellular location">
    <subcellularLocation>
        <location evidence="1">Nucleus</location>
    </subcellularLocation>
</comment>
<keyword evidence="5 10" id="KW-0863">Zinc-finger</keyword>
<dbReference type="PANTHER" id="PTHR24394:SF48">
    <property type="entry name" value="ZINC FINGER PROTEIN 771"/>
    <property type="match status" value="1"/>
</dbReference>
<feature type="domain" description="BTB" evidence="11">
    <location>
        <begin position="27"/>
        <end position="93"/>
    </location>
</feature>
<feature type="domain" description="C2H2-type" evidence="12">
    <location>
        <begin position="346"/>
        <end position="373"/>
    </location>
</feature>
<evidence type="ECO:0000313" key="14">
    <source>
        <dbReference type="Proteomes" id="UP001221898"/>
    </source>
</evidence>
<evidence type="ECO:0000256" key="3">
    <source>
        <dbReference type="ARBA" id="ARBA00022723"/>
    </source>
</evidence>
<comment type="similarity">
    <text evidence="2">Belongs to the krueppel C2H2-type zinc-finger protein family.</text>
</comment>
<evidence type="ECO:0000256" key="4">
    <source>
        <dbReference type="ARBA" id="ARBA00022737"/>
    </source>
</evidence>
<gene>
    <name evidence="13" type="ORF">AAFF_G00232940</name>
</gene>
<dbReference type="SMART" id="SM00355">
    <property type="entry name" value="ZnF_C2H2"/>
    <property type="match status" value="7"/>
</dbReference>
<dbReference type="GO" id="GO:0000981">
    <property type="term" value="F:DNA-binding transcription factor activity, RNA polymerase II-specific"/>
    <property type="evidence" value="ECO:0007669"/>
    <property type="project" value="TreeGrafter"/>
</dbReference>
<reference evidence="13" key="1">
    <citation type="journal article" date="2023" name="Science">
        <title>Genome structures resolve the early diversification of teleost fishes.</title>
        <authorList>
            <person name="Parey E."/>
            <person name="Louis A."/>
            <person name="Montfort J."/>
            <person name="Bouchez O."/>
            <person name="Roques C."/>
            <person name="Iampietro C."/>
            <person name="Lluch J."/>
            <person name="Castinel A."/>
            <person name="Donnadieu C."/>
            <person name="Desvignes T."/>
            <person name="Floi Bucao C."/>
            <person name="Jouanno E."/>
            <person name="Wen M."/>
            <person name="Mejri S."/>
            <person name="Dirks R."/>
            <person name="Jansen H."/>
            <person name="Henkel C."/>
            <person name="Chen W.J."/>
            <person name="Zahm M."/>
            <person name="Cabau C."/>
            <person name="Klopp C."/>
            <person name="Thompson A.W."/>
            <person name="Robinson-Rechavi M."/>
            <person name="Braasch I."/>
            <person name="Lecointre G."/>
            <person name="Bobe J."/>
            <person name="Postlethwait J.H."/>
            <person name="Berthelot C."/>
            <person name="Roest Crollius H."/>
            <person name="Guiguen Y."/>
        </authorList>
    </citation>
    <scope>NUCLEOTIDE SEQUENCE</scope>
    <source>
        <strain evidence="13">NC1722</strain>
    </source>
</reference>
<evidence type="ECO:0000256" key="7">
    <source>
        <dbReference type="ARBA" id="ARBA00023015"/>
    </source>
</evidence>
<accession>A0AAD7RHL6</accession>
<dbReference type="AlphaFoldDB" id="A0AAD7RHL6"/>
<evidence type="ECO:0000256" key="5">
    <source>
        <dbReference type="ARBA" id="ARBA00022771"/>
    </source>
</evidence>
<evidence type="ECO:0000256" key="8">
    <source>
        <dbReference type="ARBA" id="ARBA00023163"/>
    </source>
</evidence>
<dbReference type="InterPro" id="IPR011333">
    <property type="entry name" value="SKP1/BTB/POZ_sf"/>
</dbReference>
<dbReference type="Pfam" id="PF00096">
    <property type="entry name" value="zf-C2H2"/>
    <property type="match status" value="4"/>
</dbReference>
<feature type="domain" description="C2H2-type" evidence="12">
    <location>
        <begin position="402"/>
        <end position="429"/>
    </location>
</feature>
<evidence type="ECO:0000259" key="12">
    <source>
        <dbReference type="PROSITE" id="PS50157"/>
    </source>
</evidence>
<dbReference type="Gene3D" id="3.30.160.60">
    <property type="entry name" value="Classic Zinc Finger"/>
    <property type="match status" value="5"/>
</dbReference>
<proteinExistence type="inferred from homology"/>
<keyword evidence="6" id="KW-0862">Zinc</keyword>
<keyword evidence="9" id="KW-0539">Nucleus</keyword>
<dbReference type="PROSITE" id="PS50157">
    <property type="entry name" value="ZINC_FINGER_C2H2_2"/>
    <property type="match status" value="4"/>
</dbReference>
<comment type="caution">
    <text evidence="13">The sequence shown here is derived from an EMBL/GenBank/DDBJ whole genome shotgun (WGS) entry which is preliminary data.</text>
</comment>
<dbReference type="Proteomes" id="UP001221898">
    <property type="component" value="Unassembled WGS sequence"/>
</dbReference>
<evidence type="ECO:0000256" key="1">
    <source>
        <dbReference type="ARBA" id="ARBA00004123"/>
    </source>
</evidence>
<feature type="domain" description="C2H2-type" evidence="12">
    <location>
        <begin position="374"/>
        <end position="401"/>
    </location>
</feature>
<name>A0AAD7RHL6_9TELE</name>
<sequence length="473" mass="53897">MTAQLRNPLYSPFLRRAGELRQAGFLCDAVIMVGSQVFRAHSLVLACASRELERQLTAAEDAHRRHCTVDALSARTFQQVMNYVYADTLEVSVEDLRSLLRAARLLEMEELGEQCLVWLRMLDSDRRVRGSGRRQGRHRIWPSKLGWGALASRGSVPPDAEFAIRSLHSLQSSQPLLAYSIPYSTPIYSLFPPPALPQMHDSLMSYTRLLHPFHHSLLQGPQKMAVSLKHSLLGKKASVDAELIVGNEPEGGVRKFQGSADRLFHCLQCRKEFLDNRKLQMHEVTSSVPLEPLCCPFCGKNQVSRSGHLPTHTRRWSHLCPDCGRSFTSNTAVRRHRRLHTGELSLGCEYCDRCFRDESSLQSHRRIHSGEKPYQCQRCPKRFSLKHQLNTHYRVHTGEKPFECRLCGQRSRDYSAMIKHLRTHGGAAPYQCTICLEYCNSLAAMQKHLKAHPVQDFPPNWSISSTYLYTSHS</sequence>
<dbReference type="PROSITE" id="PS00028">
    <property type="entry name" value="ZINC_FINGER_C2H2_1"/>
    <property type="match status" value="4"/>
</dbReference>
<evidence type="ECO:0000256" key="9">
    <source>
        <dbReference type="ARBA" id="ARBA00023242"/>
    </source>
</evidence>
<feature type="domain" description="C2H2-type" evidence="12">
    <location>
        <begin position="318"/>
        <end position="345"/>
    </location>
</feature>
<protein>
    <submittedName>
        <fullName evidence="13">Uncharacterized protein</fullName>
    </submittedName>
</protein>